<sequence length="206" mass="23061">MPAVCQRKRRENRKAEVTTVSLLVGVGVLRSACRKSACQGPLFPLLKHKLSFATEENSSADFGLLKEGLTSHELQATTEAVEQMAWSLRAVGLVSVERGGRQCTAQKSSCKSVHTNASSWRERERERERERKEEFLLNPNPIIYTSGGSRRNNRKPREGEEMGRTGTTDDSDVRHRLCVERSEANANDTVREGRTPQPVTLTHSIT</sequence>
<feature type="region of interest" description="Disordered" evidence="1">
    <location>
        <begin position="105"/>
        <end position="206"/>
    </location>
</feature>
<reference evidence="2 3" key="1">
    <citation type="submission" date="2023-09" db="EMBL/GenBank/DDBJ databases">
        <authorList>
            <person name="Wang M."/>
        </authorList>
    </citation>
    <scope>NUCLEOTIDE SEQUENCE [LARGE SCALE GENOMIC DNA]</scope>
    <source>
        <strain evidence="2">GT-2023</strain>
        <tissue evidence="2">Liver</tissue>
    </source>
</reference>
<protein>
    <submittedName>
        <fullName evidence="2">Uncharacterized protein</fullName>
    </submittedName>
</protein>
<dbReference type="EMBL" id="JAYMGO010000007">
    <property type="protein sequence ID" value="KAL1271277.1"/>
    <property type="molecule type" value="Genomic_DNA"/>
</dbReference>
<evidence type="ECO:0000313" key="3">
    <source>
        <dbReference type="Proteomes" id="UP001558613"/>
    </source>
</evidence>
<accession>A0ABR3N2V4</accession>
<feature type="compositionally biased region" description="Polar residues" evidence="1">
    <location>
        <begin position="105"/>
        <end position="119"/>
    </location>
</feature>
<proteinExistence type="predicted"/>
<evidence type="ECO:0000256" key="1">
    <source>
        <dbReference type="SAM" id="MobiDB-lite"/>
    </source>
</evidence>
<feature type="compositionally biased region" description="Basic and acidic residues" evidence="1">
    <location>
        <begin position="120"/>
        <end position="135"/>
    </location>
</feature>
<organism evidence="2 3">
    <name type="scientific">Cirrhinus molitorella</name>
    <name type="common">mud carp</name>
    <dbReference type="NCBI Taxonomy" id="172907"/>
    <lineage>
        <taxon>Eukaryota</taxon>
        <taxon>Metazoa</taxon>
        <taxon>Chordata</taxon>
        <taxon>Craniata</taxon>
        <taxon>Vertebrata</taxon>
        <taxon>Euteleostomi</taxon>
        <taxon>Actinopterygii</taxon>
        <taxon>Neopterygii</taxon>
        <taxon>Teleostei</taxon>
        <taxon>Ostariophysi</taxon>
        <taxon>Cypriniformes</taxon>
        <taxon>Cyprinidae</taxon>
        <taxon>Labeoninae</taxon>
        <taxon>Labeonini</taxon>
        <taxon>Cirrhinus</taxon>
    </lineage>
</organism>
<evidence type="ECO:0000313" key="2">
    <source>
        <dbReference type="EMBL" id="KAL1271277.1"/>
    </source>
</evidence>
<name>A0ABR3N2V4_9TELE</name>
<feature type="compositionally biased region" description="Polar residues" evidence="1">
    <location>
        <begin position="197"/>
        <end position="206"/>
    </location>
</feature>
<gene>
    <name evidence="2" type="ORF">QQF64_030293</name>
</gene>
<keyword evidence="3" id="KW-1185">Reference proteome</keyword>
<comment type="caution">
    <text evidence="2">The sequence shown here is derived from an EMBL/GenBank/DDBJ whole genome shotgun (WGS) entry which is preliminary data.</text>
</comment>
<dbReference type="Proteomes" id="UP001558613">
    <property type="component" value="Unassembled WGS sequence"/>
</dbReference>
<feature type="compositionally biased region" description="Basic and acidic residues" evidence="1">
    <location>
        <begin position="171"/>
        <end position="194"/>
    </location>
</feature>